<dbReference type="Proteomes" id="UP001174694">
    <property type="component" value="Unassembled WGS sequence"/>
</dbReference>
<comment type="caution">
    <text evidence="2">The sequence shown here is derived from an EMBL/GenBank/DDBJ whole genome shotgun (WGS) entry which is preliminary data.</text>
</comment>
<protein>
    <submittedName>
        <fullName evidence="2">Uncharacterized protein</fullName>
    </submittedName>
</protein>
<keyword evidence="1" id="KW-0732">Signal</keyword>
<evidence type="ECO:0000313" key="3">
    <source>
        <dbReference type="Proteomes" id="UP001174694"/>
    </source>
</evidence>
<dbReference type="EMBL" id="JANBVO010000045">
    <property type="protein sequence ID" value="KAJ9134157.1"/>
    <property type="molecule type" value="Genomic_DNA"/>
</dbReference>
<accession>A0AA38VLR6</accession>
<evidence type="ECO:0000256" key="1">
    <source>
        <dbReference type="SAM" id="SignalP"/>
    </source>
</evidence>
<sequence>MLGYRLGIALLGLVITSWAAPTPTNDLDERQGGIWIDPPSGTSCDPKVLEAYGICIISPPITTIKPSDKKRQTFELPPDPDQDLHDYLAGLEVKLEQLQNKPQKNKEDRKEIERITKILKQFGIEVSAPPGTTTTITPRDQVVYTIPLSGSADFCSNIAGLEIALEGLMQHEDELSDPQYFTEQSLKWMLATCGVEIVKSPDGTITTLVPGKVKERDTVLLSRNKQSNFDLAGLEKAYEEMLHGLDGATPSYPTAFALQYMATVLEFYGISINKSPTGTTTTLVPGKRQGGIITLGCSVGDVVALKAALATLTTLYGDPRTVPQNIFLIEQNIVSALQYCNQTVPGWTTLTPGNPIPGGPLVPDPTVPGGPITPDPTVPGGPIIPQPTIPGSPIIPSDRRRAPSLATGAVALLQALQDLETHYGEYDSMKADTPVSVFIIMQNIVTTLQISGIRVPGWPILPPSTTITVSS</sequence>
<feature type="signal peptide" evidence="1">
    <location>
        <begin position="1"/>
        <end position="19"/>
    </location>
</feature>
<proteinExistence type="predicted"/>
<gene>
    <name evidence="2" type="ORF">NKR23_g10350</name>
</gene>
<name>A0AA38VLR6_9PEZI</name>
<organism evidence="2 3">
    <name type="scientific">Pleurostoma richardsiae</name>
    <dbReference type="NCBI Taxonomy" id="41990"/>
    <lineage>
        <taxon>Eukaryota</taxon>
        <taxon>Fungi</taxon>
        <taxon>Dikarya</taxon>
        <taxon>Ascomycota</taxon>
        <taxon>Pezizomycotina</taxon>
        <taxon>Sordariomycetes</taxon>
        <taxon>Sordariomycetidae</taxon>
        <taxon>Calosphaeriales</taxon>
        <taxon>Pleurostomataceae</taxon>
        <taxon>Pleurostoma</taxon>
    </lineage>
</organism>
<reference evidence="2" key="1">
    <citation type="submission" date="2022-07" db="EMBL/GenBank/DDBJ databases">
        <title>Fungi with potential for degradation of polypropylene.</title>
        <authorList>
            <person name="Gostincar C."/>
        </authorList>
    </citation>
    <scope>NUCLEOTIDE SEQUENCE</scope>
    <source>
        <strain evidence="2">EXF-13308</strain>
    </source>
</reference>
<dbReference type="AlphaFoldDB" id="A0AA38VLR6"/>
<keyword evidence="3" id="KW-1185">Reference proteome</keyword>
<feature type="chain" id="PRO_5041423803" evidence="1">
    <location>
        <begin position="20"/>
        <end position="471"/>
    </location>
</feature>
<evidence type="ECO:0000313" key="2">
    <source>
        <dbReference type="EMBL" id="KAJ9134157.1"/>
    </source>
</evidence>